<dbReference type="SUPFAM" id="SSF54631">
    <property type="entry name" value="CBS-domain pair"/>
    <property type="match status" value="1"/>
</dbReference>
<evidence type="ECO:0000256" key="3">
    <source>
        <dbReference type="SAM" id="MobiDB-lite"/>
    </source>
</evidence>
<accession>A0A7S3C4W3</accession>
<dbReference type="PANTHER" id="PTHR43080:SF2">
    <property type="entry name" value="CBS DOMAIN-CONTAINING PROTEIN"/>
    <property type="match status" value="1"/>
</dbReference>
<dbReference type="Gene3D" id="3.10.580.10">
    <property type="entry name" value="CBS-domain"/>
    <property type="match status" value="1"/>
</dbReference>
<reference evidence="5" key="1">
    <citation type="submission" date="2021-01" db="EMBL/GenBank/DDBJ databases">
        <authorList>
            <person name="Corre E."/>
            <person name="Pelletier E."/>
            <person name="Niang G."/>
            <person name="Scheremetjew M."/>
            <person name="Finn R."/>
            <person name="Kale V."/>
            <person name="Holt S."/>
            <person name="Cochrane G."/>
            <person name="Meng A."/>
            <person name="Brown T."/>
            <person name="Cohen L."/>
        </authorList>
    </citation>
    <scope>NUCLEOTIDE SEQUENCE</scope>
    <source>
        <strain evidence="5">RCC927</strain>
    </source>
</reference>
<evidence type="ECO:0000256" key="2">
    <source>
        <dbReference type="PROSITE-ProRule" id="PRU00703"/>
    </source>
</evidence>
<feature type="domain" description="CBS" evidence="4">
    <location>
        <begin position="100"/>
        <end position="157"/>
    </location>
</feature>
<gene>
    <name evidence="5" type="ORF">PSIN1315_LOCUS14580</name>
</gene>
<dbReference type="InterPro" id="IPR000644">
    <property type="entry name" value="CBS_dom"/>
</dbReference>
<organism evidence="5">
    <name type="scientific">Prasinoderma singulare</name>
    <dbReference type="NCBI Taxonomy" id="676789"/>
    <lineage>
        <taxon>Eukaryota</taxon>
        <taxon>Viridiplantae</taxon>
        <taxon>Prasinodermophyta</taxon>
        <taxon>Prasinodermophyceae</taxon>
        <taxon>Prasinodermales</taxon>
        <taxon>Prasinodermaceae</taxon>
        <taxon>Prasinoderma</taxon>
    </lineage>
</organism>
<dbReference type="PROSITE" id="PS51371">
    <property type="entry name" value="CBS"/>
    <property type="match status" value="2"/>
</dbReference>
<dbReference type="AlphaFoldDB" id="A0A7S3C4W3"/>
<evidence type="ECO:0000313" key="5">
    <source>
        <dbReference type="EMBL" id="CAE0154247.1"/>
    </source>
</evidence>
<dbReference type="PANTHER" id="PTHR43080">
    <property type="entry name" value="CBS DOMAIN-CONTAINING PROTEIN CBSX3, MITOCHONDRIAL"/>
    <property type="match status" value="1"/>
</dbReference>
<dbReference type="InterPro" id="IPR046342">
    <property type="entry name" value="CBS_dom_sf"/>
</dbReference>
<sequence>MAALGCSSSASSACGGARRRRPALTQRGRAQRRASLRSAAASSLEASSAPSEGQSREERNANAAKLLSLMVAGDVITNEDGDRVCPPEGCLDELLVEDIMTEEPAFVSTDSPVFAALGLLVEKGLSGMPVVRAGSKKVVGVISGYDVLALDYTPGQLDRSAGLFPPLGSCDGFDGKRDLMWKAHFDLQDRLDKSTGTTVGDIMHEAAIVRPDMRIADAANLIVHKQVHRVPVVNAADELVGVLSRGDVLKVTWTNYLFYEELYNNQTAAADVSD</sequence>
<keyword evidence="1 2" id="KW-0129">CBS domain</keyword>
<evidence type="ECO:0000259" key="4">
    <source>
        <dbReference type="PROSITE" id="PS51371"/>
    </source>
</evidence>
<feature type="region of interest" description="Disordered" evidence="3">
    <location>
        <begin position="1"/>
        <end position="60"/>
    </location>
</feature>
<dbReference type="InterPro" id="IPR051257">
    <property type="entry name" value="Diverse_CBS-Domain"/>
</dbReference>
<dbReference type="Pfam" id="PF00571">
    <property type="entry name" value="CBS"/>
    <property type="match status" value="2"/>
</dbReference>
<dbReference type="SMART" id="SM00116">
    <property type="entry name" value="CBS"/>
    <property type="match status" value="2"/>
</dbReference>
<feature type="compositionally biased region" description="Low complexity" evidence="3">
    <location>
        <begin position="36"/>
        <end position="53"/>
    </location>
</feature>
<feature type="domain" description="CBS" evidence="4">
    <location>
        <begin position="202"/>
        <end position="261"/>
    </location>
</feature>
<dbReference type="EMBL" id="HBHY01022711">
    <property type="protein sequence ID" value="CAE0154247.1"/>
    <property type="molecule type" value="Transcribed_RNA"/>
</dbReference>
<feature type="compositionally biased region" description="Low complexity" evidence="3">
    <location>
        <begin position="1"/>
        <end position="16"/>
    </location>
</feature>
<evidence type="ECO:0000256" key="1">
    <source>
        <dbReference type="ARBA" id="ARBA00023122"/>
    </source>
</evidence>
<proteinExistence type="predicted"/>
<protein>
    <recommendedName>
        <fullName evidence="4">CBS domain-containing protein</fullName>
    </recommendedName>
</protein>
<name>A0A7S3C4W3_9VIRI</name>